<dbReference type="PROSITE" id="PS01162">
    <property type="entry name" value="QOR_ZETA_CRYSTAL"/>
    <property type="match status" value="1"/>
</dbReference>
<proteinExistence type="inferred from homology"/>
<comment type="caution">
    <text evidence="5">The sequence shown here is derived from an EMBL/GenBank/DDBJ whole genome shotgun (WGS) entry which is preliminary data.</text>
</comment>
<dbReference type="InterPro" id="IPR011032">
    <property type="entry name" value="GroES-like_sf"/>
</dbReference>
<dbReference type="InterPro" id="IPR052100">
    <property type="entry name" value="SV-ATPase_mito-regulator"/>
</dbReference>
<dbReference type="Gene3D" id="3.90.180.10">
    <property type="entry name" value="Medium-chain alcohol dehydrogenases, catalytic domain"/>
    <property type="match status" value="1"/>
</dbReference>
<sequence>MTEQNSEEVNKTLENKTAKTTDLSNENTISTEKEMKTYKCVTLGAFGSSKHIRIDSNEVKSIGKNEIVIDVQACGINFHDIMTRQGLVEQTIKPPFVMGSECTGIISEIGEKVTTYKVGDPVVVLLENGAWSERLVLPVVEKVNSNQSSSTTTQPNEETEITESNEITVKSIILPRPKTLDVNKAAIIGFAYIPAYILIHNILNIRPGDIVLVHSAGGGIGTSIGQLLKLIPNVTRIGIASKVKHEKLANIYDVLLEPDQDCVTEIRKLYPNGIHAILDCISGPDTNKLYGILKPLGKHVIYGMSNLVTGDRKNFLNLAKHWFHMERISPLKLHDENLLLAGFSLKSLLFSRDHIQTEVNNLITDVWNELIKLINDQKIDPIIDSQWYLDETKEAMLRLQERKNIGKVVLIPKLKEKEKPENVTGQDNENVDKLKTTDEVSFNSSTN</sequence>
<evidence type="ECO:0000256" key="3">
    <source>
        <dbReference type="SAM" id="MobiDB-lite"/>
    </source>
</evidence>
<dbReference type="Pfam" id="PF08240">
    <property type="entry name" value="ADH_N"/>
    <property type="match status" value="1"/>
</dbReference>
<evidence type="ECO:0000256" key="2">
    <source>
        <dbReference type="ARBA" id="ARBA00023002"/>
    </source>
</evidence>
<feature type="region of interest" description="Disordered" evidence="3">
    <location>
        <begin position="1"/>
        <end position="28"/>
    </location>
</feature>
<accession>A0AAE1Z670</accession>
<feature type="compositionally biased region" description="Basic and acidic residues" evidence="3">
    <location>
        <begin position="8"/>
        <end position="19"/>
    </location>
</feature>
<dbReference type="Proteomes" id="UP001292079">
    <property type="component" value="Unassembled WGS sequence"/>
</dbReference>
<dbReference type="CDD" id="cd08275">
    <property type="entry name" value="MDR3"/>
    <property type="match status" value="1"/>
</dbReference>
<dbReference type="EMBL" id="JALJAT010000007">
    <property type="protein sequence ID" value="KAK4468017.1"/>
    <property type="molecule type" value="Genomic_DNA"/>
</dbReference>
<dbReference type="PANTHER" id="PTHR44054:SF2">
    <property type="entry name" value="SYNAPTIC VESICLE MEMBRANE PROTEIN VAT-1 HOMOLOG-LIKE"/>
    <property type="match status" value="1"/>
</dbReference>
<feature type="region of interest" description="Disordered" evidence="3">
    <location>
        <begin position="418"/>
        <end position="447"/>
    </location>
</feature>
<reference evidence="5" key="1">
    <citation type="submission" date="2022-04" db="EMBL/GenBank/DDBJ databases">
        <authorList>
            <person name="Xu L."/>
            <person name="Lv Z."/>
        </authorList>
    </citation>
    <scope>NUCLEOTIDE SEQUENCE</scope>
    <source>
        <strain evidence="5">LV_2022a</strain>
    </source>
</reference>
<comment type="similarity">
    <text evidence="1">Belongs to the zinc-containing alcohol dehydrogenase family. Quinone oxidoreductase subfamily.</text>
</comment>
<dbReference type="SUPFAM" id="SSF51735">
    <property type="entry name" value="NAD(P)-binding Rossmann-fold domains"/>
    <property type="match status" value="1"/>
</dbReference>
<dbReference type="InterPro" id="IPR013154">
    <property type="entry name" value="ADH-like_N"/>
</dbReference>
<dbReference type="PANTHER" id="PTHR44054">
    <property type="entry name" value="SYNAPTIC VESICLE MEMBRANE PROTEIN VAT-1 HOMOLOG-LIKE"/>
    <property type="match status" value="1"/>
</dbReference>
<dbReference type="InterPro" id="IPR020843">
    <property type="entry name" value="ER"/>
</dbReference>
<dbReference type="Gene3D" id="3.40.50.720">
    <property type="entry name" value="NAD(P)-binding Rossmann-like Domain"/>
    <property type="match status" value="1"/>
</dbReference>
<evidence type="ECO:0000259" key="4">
    <source>
        <dbReference type="SMART" id="SM00829"/>
    </source>
</evidence>
<evidence type="ECO:0000313" key="6">
    <source>
        <dbReference type="Proteomes" id="UP001292079"/>
    </source>
</evidence>
<evidence type="ECO:0000256" key="1">
    <source>
        <dbReference type="ARBA" id="ARBA00010371"/>
    </source>
</evidence>
<dbReference type="Pfam" id="PF13602">
    <property type="entry name" value="ADH_zinc_N_2"/>
    <property type="match status" value="1"/>
</dbReference>
<reference evidence="5" key="2">
    <citation type="journal article" date="2023" name="Infect Dis Poverty">
        <title>Chromosome-scale genome of the human blood fluke Schistosoma mekongi and its implications for public health.</title>
        <authorList>
            <person name="Zhou M."/>
            <person name="Xu L."/>
            <person name="Xu D."/>
            <person name="Chen W."/>
            <person name="Khan J."/>
            <person name="Hu Y."/>
            <person name="Huang H."/>
            <person name="Wei H."/>
            <person name="Zhang Y."/>
            <person name="Chusongsang P."/>
            <person name="Tanasarnprasert K."/>
            <person name="Hu X."/>
            <person name="Limpanont Y."/>
            <person name="Lv Z."/>
        </authorList>
    </citation>
    <scope>NUCLEOTIDE SEQUENCE</scope>
    <source>
        <strain evidence="5">LV_2022a</strain>
    </source>
</reference>
<keyword evidence="6" id="KW-1185">Reference proteome</keyword>
<dbReference type="SUPFAM" id="SSF50129">
    <property type="entry name" value="GroES-like"/>
    <property type="match status" value="1"/>
</dbReference>
<dbReference type="GO" id="GO:0016491">
    <property type="term" value="F:oxidoreductase activity"/>
    <property type="evidence" value="ECO:0007669"/>
    <property type="project" value="UniProtKB-KW"/>
</dbReference>
<protein>
    <recommendedName>
        <fullName evidence="4">Enoyl reductase (ER) domain-containing protein</fullName>
    </recommendedName>
</protein>
<keyword evidence="2" id="KW-0560">Oxidoreductase</keyword>
<evidence type="ECO:0000313" key="5">
    <source>
        <dbReference type="EMBL" id="KAK4468017.1"/>
    </source>
</evidence>
<organism evidence="5 6">
    <name type="scientific">Schistosoma mekongi</name>
    <name type="common">Parasitic worm</name>
    <dbReference type="NCBI Taxonomy" id="38744"/>
    <lineage>
        <taxon>Eukaryota</taxon>
        <taxon>Metazoa</taxon>
        <taxon>Spiralia</taxon>
        <taxon>Lophotrochozoa</taxon>
        <taxon>Platyhelminthes</taxon>
        <taxon>Trematoda</taxon>
        <taxon>Digenea</taxon>
        <taxon>Strigeidida</taxon>
        <taxon>Schistosomatoidea</taxon>
        <taxon>Schistosomatidae</taxon>
        <taxon>Schistosoma</taxon>
    </lineage>
</organism>
<name>A0AAE1Z670_SCHME</name>
<dbReference type="InterPro" id="IPR036291">
    <property type="entry name" value="NAD(P)-bd_dom_sf"/>
</dbReference>
<gene>
    <name evidence="5" type="ORF">MN116_008196</name>
</gene>
<dbReference type="AlphaFoldDB" id="A0AAE1Z670"/>
<dbReference type="InterPro" id="IPR002364">
    <property type="entry name" value="Quin_OxRdtase/zeta-crystal_CS"/>
</dbReference>
<feature type="domain" description="Enoyl reductase (ER)" evidence="4">
    <location>
        <begin position="47"/>
        <end position="410"/>
    </location>
</feature>
<dbReference type="SMART" id="SM00829">
    <property type="entry name" value="PKS_ER"/>
    <property type="match status" value="1"/>
</dbReference>
<dbReference type="GO" id="GO:0008270">
    <property type="term" value="F:zinc ion binding"/>
    <property type="evidence" value="ECO:0007669"/>
    <property type="project" value="InterPro"/>
</dbReference>